<dbReference type="EMBL" id="JAHRIO010023873">
    <property type="protein sequence ID" value="MEQ2166451.1"/>
    <property type="molecule type" value="Genomic_DNA"/>
</dbReference>
<sequence>MHTQAQTHTHSQPIFPCVYRAKCPHNGECPHNVGVPSEIDPHKVRQICAHTCRLCVCVEKMMKMVSSHLFTQILSHFYVEKCGKMQKHTGFQHIFQNFSILKV</sequence>
<gene>
    <name evidence="1" type="ORF">GOODEAATRI_028262</name>
</gene>
<dbReference type="Proteomes" id="UP001476798">
    <property type="component" value="Unassembled WGS sequence"/>
</dbReference>
<name>A0ABV0N5W8_9TELE</name>
<evidence type="ECO:0000313" key="1">
    <source>
        <dbReference type="EMBL" id="MEQ2166451.1"/>
    </source>
</evidence>
<organism evidence="1 2">
    <name type="scientific">Goodea atripinnis</name>
    <dbReference type="NCBI Taxonomy" id="208336"/>
    <lineage>
        <taxon>Eukaryota</taxon>
        <taxon>Metazoa</taxon>
        <taxon>Chordata</taxon>
        <taxon>Craniata</taxon>
        <taxon>Vertebrata</taxon>
        <taxon>Euteleostomi</taxon>
        <taxon>Actinopterygii</taxon>
        <taxon>Neopterygii</taxon>
        <taxon>Teleostei</taxon>
        <taxon>Neoteleostei</taxon>
        <taxon>Acanthomorphata</taxon>
        <taxon>Ovalentaria</taxon>
        <taxon>Atherinomorphae</taxon>
        <taxon>Cyprinodontiformes</taxon>
        <taxon>Goodeidae</taxon>
        <taxon>Goodea</taxon>
    </lineage>
</organism>
<keyword evidence="2" id="KW-1185">Reference proteome</keyword>
<reference evidence="1 2" key="1">
    <citation type="submission" date="2021-06" db="EMBL/GenBank/DDBJ databases">
        <authorList>
            <person name="Palmer J.M."/>
        </authorList>
    </citation>
    <scope>NUCLEOTIDE SEQUENCE [LARGE SCALE GENOMIC DNA]</scope>
    <source>
        <strain evidence="1 2">GA_2019</strain>
        <tissue evidence="1">Muscle</tissue>
    </source>
</reference>
<protein>
    <submittedName>
        <fullName evidence="1">Uncharacterized protein</fullName>
    </submittedName>
</protein>
<accession>A0ABV0N5W8</accession>
<comment type="caution">
    <text evidence="1">The sequence shown here is derived from an EMBL/GenBank/DDBJ whole genome shotgun (WGS) entry which is preliminary data.</text>
</comment>
<proteinExistence type="predicted"/>
<evidence type="ECO:0000313" key="2">
    <source>
        <dbReference type="Proteomes" id="UP001476798"/>
    </source>
</evidence>